<dbReference type="NCBIfam" id="TIGR00251">
    <property type="entry name" value="DUF167 family protein"/>
    <property type="match status" value="1"/>
</dbReference>
<dbReference type="Pfam" id="PF02594">
    <property type="entry name" value="DUF167"/>
    <property type="match status" value="1"/>
</dbReference>
<dbReference type="HAMAP" id="MF_00634">
    <property type="entry name" value="UPF0235"/>
    <property type="match status" value="1"/>
</dbReference>
<dbReference type="Gene3D" id="3.30.1200.10">
    <property type="entry name" value="YggU-like"/>
    <property type="match status" value="1"/>
</dbReference>
<dbReference type="SUPFAM" id="SSF69786">
    <property type="entry name" value="YggU-like"/>
    <property type="match status" value="1"/>
</dbReference>
<organism evidence="3 4">
    <name type="scientific">Candidatus Falkowbacteria bacterium CG10_big_fil_rev_8_21_14_0_10_43_11</name>
    <dbReference type="NCBI Taxonomy" id="1974568"/>
    <lineage>
        <taxon>Bacteria</taxon>
        <taxon>Candidatus Falkowiibacteriota</taxon>
    </lineage>
</organism>
<proteinExistence type="inferred from homology"/>
<evidence type="ECO:0000313" key="3">
    <source>
        <dbReference type="EMBL" id="PIT93794.1"/>
    </source>
</evidence>
<sequence length="116" mass="13096">MLQKFKQQFRQKGEIYLRVKARPNAAATEIKDIMDDETVKIDVAAKPEKGKANAELIKFLAREFAVDKNNIRIIGGAGERVKLIKIKNSNYAKLFQTNVKCQITDVKSISNAKCLN</sequence>
<evidence type="ECO:0000256" key="1">
    <source>
        <dbReference type="ARBA" id="ARBA00010364"/>
    </source>
</evidence>
<reference evidence="4" key="1">
    <citation type="submission" date="2017-09" db="EMBL/GenBank/DDBJ databases">
        <title>Depth-based differentiation of microbial function through sediment-hosted aquifers and enrichment of novel symbionts in the deep terrestrial subsurface.</title>
        <authorList>
            <person name="Probst A.J."/>
            <person name="Ladd B."/>
            <person name="Jarett J.K."/>
            <person name="Geller-Mcgrath D.E."/>
            <person name="Sieber C.M.K."/>
            <person name="Emerson J.B."/>
            <person name="Anantharaman K."/>
            <person name="Thomas B.C."/>
            <person name="Malmstrom R."/>
            <person name="Stieglmeier M."/>
            <person name="Klingl A."/>
            <person name="Woyke T."/>
            <person name="Ryan C.M."/>
            <person name="Banfield J.F."/>
        </authorList>
    </citation>
    <scope>NUCLEOTIDE SEQUENCE [LARGE SCALE GENOMIC DNA]</scope>
</reference>
<evidence type="ECO:0000313" key="4">
    <source>
        <dbReference type="Proteomes" id="UP000229335"/>
    </source>
</evidence>
<dbReference type="InterPro" id="IPR036591">
    <property type="entry name" value="YggU-like_sf"/>
</dbReference>
<dbReference type="GO" id="GO:0005737">
    <property type="term" value="C:cytoplasm"/>
    <property type="evidence" value="ECO:0007669"/>
    <property type="project" value="TreeGrafter"/>
</dbReference>
<dbReference type="InterPro" id="IPR003746">
    <property type="entry name" value="DUF167"/>
</dbReference>
<dbReference type="PANTHER" id="PTHR13420">
    <property type="entry name" value="UPF0235 PROTEIN C15ORF40"/>
    <property type="match status" value="1"/>
</dbReference>
<evidence type="ECO:0000256" key="2">
    <source>
        <dbReference type="HAMAP-Rule" id="MF_00634"/>
    </source>
</evidence>
<accession>A0A2M6WM30</accession>
<gene>
    <name evidence="3" type="ORF">COU00_02505</name>
</gene>
<dbReference type="EMBL" id="PFAS01000041">
    <property type="protein sequence ID" value="PIT93794.1"/>
    <property type="molecule type" value="Genomic_DNA"/>
</dbReference>
<comment type="similarity">
    <text evidence="1 2">Belongs to the UPF0235 family.</text>
</comment>
<comment type="caution">
    <text evidence="3">The sequence shown here is derived from an EMBL/GenBank/DDBJ whole genome shotgun (WGS) entry which is preliminary data.</text>
</comment>
<name>A0A2M6WM30_9BACT</name>
<dbReference type="AlphaFoldDB" id="A0A2M6WM30"/>
<dbReference type="SMART" id="SM01152">
    <property type="entry name" value="DUF167"/>
    <property type="match status" value="1"/>
</dbReference>
<dbReference type="Proteomes" id="UP000229335">
    <property type="component" value="Unassembled WGS sequence"/>
</dbReference>
<protein>
    <recommendedName>
        <fullName evidence="2">UPF0235 protein COU00_02505</fullName>
    </recommendedName>
</protein>
<dbReference type="PANTHER" id="PTHR13420:SF7">
    <property type="entry name" value="UPF0235 PROTEIN C15ORF40"/>
    <property type="match status" value="1"/>
</dbReference>